<name>A0A163JGQ5_ABSGL</name>
<evidence type="ECO:0000256" key="1">
    <source>
        <dbReference type="SAM" id="MobiDB-lite"/>
    </source>
</evidence>
<dbReference type="InParanoid" id="A0A163JGQ5"/>
<feature type="compositionally biased region" description="Polar residues" evidence="1">
    <location>
        <begin position="1"/>
        <end position="13"/>
    </location>
</feature>
<accession>A0A163JGQ5</accession>
<dbReference type="Gene3D" id="3.90.190.10">
    <property type="entry name" value="Protein tyrosine phosphatase superfamily"/>
    <property type="match status" value="3"/>
</dbReference>
<dbReference type="SMART" id="SM01301">
    <property type="entry name" value="PTPlike_phytase"/>
    <property type="match status" value="3"/>
</dbReference>
<reference evidence="2" key="1">
    <citation type="submission" date="2016-04" db="EMBL/GenBank/DDBJ databases">
        <authorList>
            <person name="Evans L.H."/>
            <person name="Alamgir A."/>
            <person name="Owens N."/>
            <person name="Weber N.D."/>
            <person name="Virtaneva K."/>
            <person name="Barbian K."/>
            <person name="Babar A."/>
            <person name="Rosenke K."/>
        </authorList>
    </citation>
    <scope>NUCLEOTIDE SEQUENCE [LARGE SCALE GENOMIC DNA]</scope>
    <source>
        <strain evidence="2">CBS 101.48</strain>
    </source>
</reference>
<proteinExistence type="predicted"/>
<dbReference type="EMBL" id="LT552594">
    <property type="protein sequence ID" value="SAL99243.1"/>
    <property type="molecule type" value="Genomic_DNA"/>
</dbReference>
<evidence type="ECO:0000313" key="2">
    <source>
        <dbReference type="EMBL" id="SAL99243.1"/>
    </source>
</evidence>
<feature type="region of interest" description="Disordered" evidence="1">
    <location>
        <begin position="1"/>
        <end position="33"/>
    </location>
</feature>
<gene>
    <name evidence="2" type="primary">ABSGL_04844.1 scaffold 6035</name>
</gene>
<sequence>MDQSKPSRSTSRFVPSRMGNITGKRKPANEAATWTPATKRTTAMRHTYTNLEEAPYSAPPVQHPPTLSQRHEDPRRLLKVVTSLVRNRNGSVLSRQTILKAENFKQAVNTKLEFFLSGASNFRAAGLDCYGVAQPTVIGISSVLALLNCHPKSLHNQCCTWFLTREEPLGKHNHTLLLRHHTDPTSLPQVYINGYPYVLRDYADPLRNMRSFAGINAARLEMVEERLKGDVINESNALGGLLLVHQELDDGTVVPCLIASDFFQSFVTEGYRLTYFRIPISPVQAPEDNYFDEYVRVIKTLEPTDPLIFNCGKGGVRTTVGTILAQLIRRAQLVDRGDPDPFPVSGYVYDDAAQSLGPELMQSLCDADTRTTHDSTMLRLIYILEKGLESKANSQSVIEWVFGGSSVIGNLKEAVGGNYYLVVSLISMLEHGLYCKRLLDQVIDRSDAVVNIRDDILLNRIRQTTQGGNDYRKDTSFLFKSLIGLQRYMALLCFTSYVNGSPNTSFDTRFSSWFKARTEVWRMVQNMRIKGPQLYLFRPVDDLHDIGSVEAQNHGSLVHQRSAGMFEMAGAGAQSRSIALEAEEFILKSRTGVVLTSQTILKIDCWRQDLSSQPLSLATDSQDNLLKNGYGRAIDSGGQLHHTFYINGAANFRRIPDTHMWIGAVAQPTVDGLQSMLRYLLKNRQSPDGKILWINLREEPIIYINGIPYVLRDRCFTLRNMHVYKGITGARLEQLEERLKEDLVKEINDLNGRILLHGENQTGDVMTAWEDVNANDVKTVREVMETVAVDTWNEAQLNQQEHGFRLDYHRLPVTAEKVPDWTDFDEMRLLIGNHCQSNTSGSIVLNCQVGVGRSTMGTVMATLIDRWMYGSKSNLKGTRPPLNYQIINSLLRVIKNGIENKNVVDTVIDQCGAVLNLRDMIESAHIKAEMADDGKKRPIIKAGIVALQRYVLLICFQAYLDNTPPDALNSMESFVVWSKRHAEIATILHELRRDDDTSMMNQITPFEQSVGDGLALSTEVQSVVRRRCGQVLSQNSILKHDAFPGCQKLNLREKVEGAYNYRRVQVKTVKRAAAAAWCGMAEDGLVTDTKRPLDNSLVPPYICGCAMPSKDAIKAVLTAMDAGPGGTRKVLWTCLREEPVIYVNNEPFVLRLFSDPLKNLEITGIAKSRVEGMEHRMKQDALEEQKDYGGRLLLHTEESDTTGGFDLKAIWETIPSKAIETPSEVFRSIIEKGYQVDYHRIPITDEQVPIPHVFDLLKQRILEATPESDILFNCQMGRGRTTTGMVTACLIAMIMDNDPAAKEDSPPQAETTTGMLAIDRDEVYNEQERFVNGEYKIILQAVSVLAHGKLAKRLTDRAINMCDHIQNLRQAIYDYKLRMEAVDDMRSKTYDRVRRDGLNYLIRYFYLVVFAAYLLEVVPGNNSDDQKSTTTFKDWLGGRREITNIIRFQSFGLT</sequence>
<dbReference type="OMA" id="QMGRGNT"/>
<dbReference type="InterPro" id="IPR050561">
    <property type="entry name" value="PTP"/>
</dbReference>
<evidence type="ECO:0008006" key="4">
    <source>
        <dbReference type="Google" id="ProtNLM"/>
    </source>
</evidence>
<evidence type="ECO:0000313" key="3">
    <source>
        <dbReference type="Proteomes" id="UP000078561"/>
    </source>
</evidence>
<keyword evidence="3" id="KW-1185">Reference proteome</keyword>
<dbReference type="PANTHER" id="PTHR23339">
    <property type="entry name" value="TYROSINE SPECIFIC PROTEIN PHOSPHATASE AND DUAL SPECIFICITY PROTEIN PHOSPHATASE"/>
    <property type="match status" value="1"/>
</dbReference>
<dbReference type="Proteomes" id="UP000078561">
    <property type="component" value="Unassembled WGS sequence"/>
</dbReference>
<dbReference type="Pfam" id="PF14566">
    <property type="entry name" value="PTPlike_phytase"/>
    <property type="match status" value="3"/>
</dbReference>
<dbReference type="InterPro" id="IPR029021">
    <property type="entry name" value="Prot-tyrosine_phosphatase-like"/>
</dbReference>
<dbReference type="SUPFAM" id="SSF52799">
    <property type="entry name" value="(Phosphotyrosine protein) phosphatases II"/>
    <property type="match status" value="3"/>
</dbReference>
<organism evidence="2">
    <name type="scientific">Absidia glauca</name>
    <name type="common">Pin mould</name>
    <dbReference type="NCBI Taxonomy" id="4829"/>
    <lineage>
        <taxon>Eukaryota</taxon>
        <taxon>Fungi</taxon>
        <taxon>Fungi incertae sedis</taxon>
        <taxon>Mucoromycota</taxon>
        <taxon>Mucoromycotina</taxon>
        <taxon>Mucoromycetes</taxon>
        <taxon>Mucorales</taxon>
        <taxon>Cunninghamellaceae</taxon>
        <taxon>Absidia</taxon>
    </lineage>
</organism>
<dbReference type="CDD" id="cd14496">
    <property type="entry name" value="PTP_paladin"/>
    <property type="match status" value="1"/>
</dbReference>
<protein>
    <recommendedName>
        <fullName evidence="4">Tyrosine specific protein phosphatases domain-containing protein</fullName>
    </recommendedName>
</protein>
<dbReference type="OrthoDB" id="66369at2759"/>